<proteinExistence type="predicted"/>
<comment type="caution">
    <text evidence="1">The sequence shown here is derived from an EMBL/GenBank/DDBJ whole genome shotgun (WGS) entry which is preliminary data.</text>
</comment>
<dbReference type="Proteomes" id="UP001470230">
    <property type="component" value="Unassembled WGS sequence"/>
</dbReference>
<sequence length="229" mass="25729">MSENCLSCIDGRTTDVILGCPGGDAGALLRCIFACKLVCPEASFLNDEQKYLEIIKETSKQLQHPLYYHTDDHSLHGFDPKTVQNLDEAVKGENIGCGYLKLCCVAPHELEEDENLSNLTKTYIKSLVKGYQENSDLFNYVVLQGGHQETEVKLHNHKKPVQANGKTFIYHPNAEIDTGKIILDAICTAAPEITPKKEEISKKYQEICKHHWEKTINFLAPGKEIQVIE</sequence>
<organism evidence="1 2">
    <name type="scientific">Tritrichomonas musculus</name>
    <dbReference type="NCBI Taxonomy" id="1915356"/>
    <lineage>
        <taxon>Eukaryota</taxon>
        <taxon>Metamonada</taxon>
        <taxon>Parabasalia</taxon>
        <taxon>Tritrichomonadida</taxon>
        <taxon>Tritrichomonadidae</taxon>
        <taxon>Tritrichomonas</taxon>
    </lineage>
</organism>
<name>A0ABR2K8E8_9EUKA</name>
<reference evidence="1 2" key="1">
    <citation type="submission" date="2024-04" db="EMBL/GenBank/DDBJ databases">
        <title>Tritrichomonas musculus Genome.</title>
        <authorList>
            <person name="Alves-Ferreira E."/>
            <person name="Grigg M."/>
            <person name="Lorenzi H."/>
            <person name="Galac M."/>
        </authorList>
    </citation>
    <scope>NUCLEOTIDE SEQUENCE [LARGE SCALE GENOMIC DNA]</scope>
    <source>
        <strain evidence="1 2">EAF2021</strain>
    </source>
</reference>
<evidence type="ECO:0000313" key="1">
    <source>
        <dbReference type="EMBL" id="KAK8887187.1"/>
    </source>
</evidence>
<dbReference type="EMBL" id="JAPFFF010000006">
    <property type="protein sequence ID" value="KAK8887187.1"/>
    <property type="molecule type" value="Genomic_DNA"/>
</dbReference>
<accession>A0ABR2K8E8</accession>
<gene>
    <name evidence="1" type="ORF">M9Y10_038225</name>
</gene>
<evidence type="ECO:0000313" key="2">
    <source>
        <dbReference type="Proteomes" id="UP001470230"/>
    </source>
</evidence>
<protein>
    <submittedName>
        <fullName evidence="1">Uncharacterized protein</fullName>
    </submittedName>
</protein>
<keyword evidence="2" id="KW-1185">Reference proteome</keyword>